<keyword evidence="18" id="KW-1185">Reference proteome</keyword>
<sequence>MSGFTKPFVPKFTAHPDMPKWCYPVREDKDEMRQPERGEVLKVMNSLTRTKVPFQTSDGSNQVRWYMCGPTVYDASHMGHARTYLGFDIIRRIMGEYFGYDVTMVMNITDIDDKIIMRSNEKGIGFAELARHWEVEFLSDMDNLGVVRPDVMTRVSEFMPEITSYITRLIEKGYAYESQGSVYFDVGNFHNGKEGHCYCKLLPTAMGNAELLKEGEGSLTQDFGSQKRSGNDFALWKKCKDGEPSWESPFGNGRPGWHIECSVMASDVFRKLGKETGGMDIHSGGVDLKFPHHDNEMAQAEAESGDKQWVNYFVHSGHLHIKGFKMSKSLKNFITIRQALEQNTGRQIRMCFLMHKYNEPMDYGDETMQHAVERERSFQNFFGNVKAALRSATGEDIARWRDQEAELGRAIEEAKAGVGRALKDDFDTPQALKVLQGLVDKVNLYLKGKEDGGVKPVELLVRSAGRYVTGIFKVFGLIPSGQEIGFPVGGGGGEGEDKEEVLRPFLDAILNFRGAVRDAARTEDFGKLMEICDGLRDKVLPELGVQLEDKEGGKGVWKLEDPEEGRKRREVEEMEKKRKEEEKVKREKEALEKKKAAMVTPEEFLKAMKMEDGTPMYGGFGEDGIPKTDGKGETLNKSAGKKVKKLWEGQRKKYEKAKGK</sequence>
<dbReference type="Proteomes" id="UP001165065">
    <property type="component" value="Unassembled WGS sequence"/>
</dbReference>
<keyword evidence="7" id="KW-0479">Metal-binding</keyword>
<keyword evidence="9" id="KW-0862">Zinc</keyword>
<evidence type="ECO:0000313" key="17">
    <source>
        <dbReference type="EMBL" id="GMI27684.1"/>
    </source>
</evidence>
<dbReference type="HAMAP" id="MF_00041">
    <property type="entry name" value="Cys_tRNA_synth"/>
    <property type="match status" value="1"/>
</dbReference>
<comment type="cofactor">
    <cofactor evidence="1">
        <name>Zn(2+)</name>
        <dbReference type="ChEBI" id="CHEBI:29105"/>
    </cofactor>
</comment>
<dbReference type="FunFam" id="3.40.50.620:FF:000027">
    <property type="entry name" value="Cysteine--tRNA ligase, cytoplasmic"/>
    <property type="match status" value="1"/>
</dbReference>
<dbReference type="PRINTS" id="PR00983">
    <property type="entry name" value="TRNASYNTHCYS"/>
</dbReference>
<dbReference type="SUPFAM" id="SSF52374">
    <property type="entry name" value="Nucleotidylyl transferase"/>
    <property type="match status" value="1"/>
</dbReference>
<dbReference type="GO" id="GO:0005737">
    <property type="term" value="C:cytoplasm"/>
    <property type="evidence" value="ECO:0007669"/>
    <property type="project" value="UniProtKB-SubCell"/>
</dbReference>
<feature type="region of interest" description="Disordered" evidence="14">
    <location>
        <begin position="556"/>
        <end position="595"/>
    </location>
</feature>
<evidence type="ECO:0000256" key="8">
    <source>
        <dbReference type="ARBA" id="ARBA00022741"/>
    </source>
</evidence>
<evidence type="ECO:0000256" key="6">
    <source>
        <dbReference type="ARBA" id="ARBA00022598"/>
    </source>
</evidence>
<evidence type="ECO:0000256" key="3">
    <source>
        <dbReference type="ARBA" id="ARBA00005594"/>
    </source>
</evidence>
<dbReference type="GO" id="GO:0006423">
    <property type="term" value="P:cysteinyl-tRNA aminoacylation"/>
    <property type="evidence" value="ECO:0007669"/>
    <property type="project" value="InterPro"/>
</dbReference>
<keyword evidence="5" id="KW-0963">Cytoplasm</keyword>
<name>A0A9W7L350_9STRA</name>
<comment type="subcellular location">
    <subcellularLocation>
        <location evidence="2">Cytoplasm</location>
    </subcellularLocation>
</comment>
<dbReference type="AlphaFoldDB" id="A0A9W7L350"/>
<comment type="caution">
    <text evidence="17">The sequence shown here is derived from an EMBL/GenBank/DDBJ whole genome shotgun (WGS) entry which is preliminary data.</text>
</comment>
<evidence type="ECO:0000313" key="18">
    <source>
        <dbReference type="Proteomes" id="UP001165065"/>
    </source>
</evidence>
<evidence type="ECO:0000256" key="14">
    <source>
        <dbReference type="SAM" id="MobiDB-lite"/>
    </source>
</evidence>
<dbReference type="Gene3D" id="1.20.120.1910">
    <property type="entry name" value="Cysteine-tRNA ligase, C-terminal anti-codon recognition domain"/>
    <property type="match status" value="1"/>
</dbReference>
<evidence type="ECO:0000256" key="12">
    <source>
        <dbReference type="ARBA" id="ARBA00023146"/>
    </source>
</evidence>
<dbReference type="EMBL" id="BRYA01000646">
    <property type="protein sequence ID" value="GMI27684.1"/>
    <property type="molecule type" value="Genomic_DNA"/>
</dbReference>
<accession>A0A9W7L350</accession>
<proteinExistence type="inferred from homology"/>
<evidence type="ECO:0000256" key="9">
    <source>
        <dbReference type="ARBA" id="ARBA00022833"/>
    </source>
</evidence>
<keyword evidence="11" id="KW-0648">Protein biosynthesis</keyword>
<reference evidence="18" key="1">
    <citation type="journal article" date="2023" name="Commun. Biol.">
        <title>Genome analysis of Parmales, the sister group of diatoms, reveals the evolutionary specialization of diatoms from phago-mixotrophs to photoautotrophs.</title>
        <authorList>
            <person name="Ban H."/>
            <person name="Sato S."/>
            <person name="Yoshikawa S."/>
            <person name="Yamada K."/>
            <person name="Nakamura Y."/>
            <person name="Ichinomiya M."/>
            <person name="Sato N."/>
            <person name="Blanc-Mathieu R."/>
            <person name="Endo H."/>
            <person name="Kuwata A."/>
            <person name="Ogata H."/>
        </authorList>
    </citation>
    <scope>NUCLEOTIDE SEQUENCE [LARGE SCALE GENOMIC DNA]</scope>
</reference>
<dbReference type="InterPro" id="IPR014729">
    <property type="entry name" value="Rossmann-like_a/b/a_fold"/>
</dbReference>
<dbReference type="PANTHER" id="PTHR10890:SF3">
    <property type="entry name" value="CYSTEINE--TRNA LIGASE, CYTOPLASMIC"/>
    <property type="match status" value="1"/>
</dbReference>
<evidence type="ECO:0000259" key="15">
    <source>
        <dbReference type="Pfam" id="PF01406"/>
    </source>
</evidence>
<dbReference type="InterPro" id="IPR015803">
    <property type="entry name" value="Cys-tRNA-ligase"/>
</dbReference>
<evidence type="ECO:0000256" key="4">
    <source>
        <dbReference type="ARBA" id="ARBA00012832"/>
    </source>
</evidence>
<dbReference type="PANTHER" id="PTHR10890">
    <property type="entry name" value="CYSTEINYL-TRNA SYNTHETASE"/>
    <property type="match status" value="1"/>
</dbReference>
<feature type="region of interest" description="Disordered" evidence="14">
    <location>
        <begin position="617"/>
        <end position="644"/>
    </location>
</feature>
<dbReference type="Pfam" id="PF01406">
    <property type="entry name" value="tRNA-synt_1e"/>
    <property type="match status" value="1"/>
</dbReference>
<dbReference type="GO" id="GO:0046872">
    <property type="term" value="F:metal ion binding"/>
    <property type="evidence" value="ECO:0007669"/>
    <property type="project" value="UniProtKB-KW"/>
</dbReference>
<dbReference type="InterPro" id="IPR009080">
    <property type="entry name" value="tRNAsynth_Ia_anticodon-bd"/>
</dbReference>
<organism evidence="17 18">
    <name type="scientific">Triparma columacea</name>
    <dbReference type="NCBI Taxonomy" id="722753"/>
    <lineage>
        <taxon>Eukaryota</taxon>
        <taxon>Sar</taxon>
        <taxon>Stramenopiles</taxon>
        <taxon>Ochrophyta</taxon>
        <taxon>Bolidophyceae</taxon>
        <taxon>Parmales</taxon>
        <taxon>Triparmaceae</taxon>
        <taxon>Triparma</taxon>
    </lineage>
</organism>
<dbReference type="InterPro" id="IPR032678">
    <property type="entry name" value="tRNA-synt_1_cat_dom"/>
</dbReference>
<feature type="domain" description="Cysteinyl-tRNA synthetase class Ia DALR" evidence="16">
    <location>
        <begin position="420"/>
        <end position="450"/>
    </location>
</feature>
<dbReference type="InterPro" id="IPR024909">
    <property type="entry name" value="Cys-tRNA/MSH_ligase"/>
</dbReference>
<keyword evidence="10" id="KW-0067">ATP-binding</keyword>
<evidence type="ECO:0000259" key="16">
    <source>
        <dbReference type="Pfam" id="PF09190"/>
    </source>
</evidence>
<evidence type="ECO:0000256" key="2">
    <source>
        <dbReference type="ARBA" id="ARBA00004496"/>
    </source>
</evidence>
<dbReference type="Gene3D" id="3.40.50.620">
    <property type="entry name" value="HUPs"/>
    <property type="match status" value="1"/>
</dbReference>
<evidence type="ECO:0000256" key="11">
    <source>
        <dbReference type="ARBA" id="ARBA00022917"/>
    </source>
</evidence>
<evidence type="ECO:0000256" key="7">
    <source>
        <dbReference type="ARBA" id="ARBA00022723"/>
    </source>
</evidence>
<dbReference type="OrthoDB" id="438179at2759"/>
<gene>
    <name evidence="17" type="ORF">TrCOL_g10932</name>
</gene>
<evidence type="ECO:0000256" key="1">
    <source>
        <dbReference type="ARBA" id="ARBA00001947"/>
    </source>
</evidence>
<feature type="compositionally biased region" description="Basic and acidic residues" evidence="14">
    <location>
        <begin position="624"/>
        <end position="634"/>
    </location>
</feature>
<dbReference type="CDD" id="cd00672">
    <property type="entry name" value="CysRS_core"/>
    <property type="match status" value="1"/>
</dbReference>
<evidence type="ECO:0000256" key="5">
    <source>
        <dbReference type="ARBA" id="ARBA00022490"/>
    </source>
</evidence>
<keyword evidence="6" id="KW-0436">Ligase</keyword>
<dbReference type="EC" id="6.1.1.16" evidence="4"/>
<dbReference type="GO" id="GO:0004817">
    <property type="term" value="F:cysteine-tRNA ligase activity"/>
    <property type="evidence" value="ECO:0007669"/>
    <property type="project" value="UniProtKB-EC"/>
</dbReference>
<dbReference type="SUPFAM" id="SSF47323">
    <property type="entry name" value="Anticodon-binding domain of a subclass of class I aminoacyl-tRNA synthetases"/>
    <property type="match status" value="1"/>
</dbReference>
<dbReference type="NCBIfam" id="TIGR00435">
    <property type="entry name" value="cysS"/>
    <property type="match status" value="1"/>
</dbReference>
<dbReference type="InterPro" id="IPR015273">
    <property type="entry name" value="Cys-tRNA-synt_Ia_DALR"/>
</dbReference>
<evidence type="ECO:0000256" key="13">
    <source>
        <dbReference type="ARBA" id="ARBA00031499"/>
    </source>
</evidence>
<dbReference type="Pfam" id="PF09190">
    <property type="entry name" value="DALR_2"/>
    <property type="match status" value="1"/>
</dbReference>
<keyword evidence="8" id="KW-0547">Nucleotide-binding</keyword>
<keyword evidence="12" id="KW-0030">Aminoacyl-tRNA synthetase</keyword>
<comment type="similarity">
    <text evidence="3">Belongs to the class-I aminoacyl-tRNA synthetase family.</text>
</comment>
<protein>
    <recommendedName>
        <fullName evidence="4">cysteine--tRNA ligase</fullName>
        <ecNumber evidence="4">6.1.1.16</ecNumber>
    </recommendedName>
    <alternativeName>
        <fullName evidence="13">Cysteinyl-tRNA synthetase</fullName>
    </alternativeName>
</protein>
<dbReference type="GO" id="GO:0005524">
    <property type="term" value="F:ATP binding"/>
    <property type="evidence" value="ECO:0007669"/>
    <property type="project" value="UniProtKB-KW"/>
</dbReference>
<feature type="domain" description="tRNA synthetases class I catalytic" evidence="15">
    <location>
        <begin position="60"/>
        <end position="372"/>
    </location>
</feature>
<evidence type="ECO:0000256" key="10">
    <source>
        <dbReference type="ARBA" id="ARBA00022840"/>
    </source>
</evidence>